<dbReference type="Proteomes" id="UP000645462">
    <property type="component" value="Unassembled WGS sequence"/>
</dbReference>
<comment type="caution">
    <text evidence="1">The sequence shown here is derived from an EMBL/GenBank/DDBJ whole genome shotgun (WGS) entry which is preliminary data.</text>
</comment>
<dbReference type="InterPro" id="IPR026286">
    <property type="entry name" value="MaiA/AMDase"/>
</dbReference>
<reference evidence="2" key="1">
    <citation type="journal article" date="2019" name="Int. J. Syst. Evol. Microbiol.">
        <title>The Global Catalogue of Microorganisms (GCM) 10K type strain sequencing project: providing services to taxonomists for standard genome sequencing and annotation.</title>
        <authorList>
            <consortium name="The Broad Institute Genomics Platform"/>
            <consortium name="The Broad Institute Genome Sequencing Center for Infectious Disease"/>
            <person name="Wu L."/>
            <person name="Ma J."/>
        </authorList>
    </citation>
    <scope>NUCLEOTIDE SEQUENCE [LARGE SCALE GENOMIC DNA]</scope>
    <source>
        <strain evidence="2">CGMCC 1.12478</strain>
    </source>
</reference>
<proteinExistence type="predicted"/>
<organism evidence="1 2">
    <name type="scientific">Marivita lacus</name>
    <dbReference type="NCBI Taxonomy" id="1323742"/>
    <lineage>
        <taxon>Bacteria</taxon>
        <taxon>Pseudomonadati</taxon>
        <taxon>Pseudomonadota</taxon>
        <taxon>Alphaproteobacteria</taxon>
        <taxon>Rhodobacterales</taxon>
        <taxon>Roseobacteraceae</taxon>
        <taxon>Marivita</taxon>
    </lineage>
</organism>
<dbReference type="PIRSF" id="PIRSF015736">
    <property type="entry name" value="MI"/>
    <property type="match status" value="1"/>
</dbReference>
<sequence>MSEAVQRVGMLTPSSNTVLEPYTSAMFATLGGAATVHFGRFRVVEISMSQNSQSQFTLAPILEAAERLSEAQLGCIAWNGTSASWLGLENDRDLCNQIEQMTGCKATSTVLAYEEYYQREGIKKLGLVTPYLSEIQDRIIANYAARGIDVVADRRLEDRGNFSFAEYSPDMIADMVRDVAHAKPEAIAVLCTNFRGAPIAEALEAELGIPVIDSVSITAAQTLRLVGLDPARVTGWGSVFSVL</sequence>
<keyword evidence="2" id="KW-1185">Reference proteome</keyword>
<evidence type="ECO:0000313" key="2">
    <source>
        <dbReference type="Proteomes" id="UP000645462"/>
    </source>
</evidence>
<dbReference type="InterPro" id="IPR053714">
    <property type="entry name" value="Iso_Racemase_Enz_sf"/>
</dbReference>
<dbReference type="EMBL" id="BMFC01000011">
    <property type="protein sequence ID" value="GGC16151.1"/>
    <property type="molecule type" value="Genomic_DNA"/>
</dbReference>
<evidence type="ECO:0000313" key="1">
    <source>
        <dbReference type="EMBL" id="GGC16151.1"/>
    </source>
</evidence>
<dbReference type="Pfam" id="PF17645">
    <property type="entry name" value="Amdase"/>
    <property type="match status" value="1"/>
</dbReference>
<dbReference type="RefSeq" id="WP_188483441.1">
    <property type="nucleotide sequence ID" value="NZ_BMFC01000011.1"/>
</dbReference>
<dbReference type="PANTHER" id="PTHR40267:SF1">
    <property type="entry name" value="BLR3294 PROTEIN"/>
    <property type="match status" value="1"/>
</dbReference>
<dbReference type="Gene3D" id="3.40.50.12500">
    <property type="match status" value="1"/>
</dbReference>
<gene>
    <name evidence="1" type="ORF">GCM10011363_35690</name>
</gene>
<name>A0ABQ1KZN6_9RHOB</name>
<dbReference type="PANTHER" id="PTHR40267">
    <property type="entry name" value="BLR3294 PROTEIN"/>
    <property type="match status" value="1"/>
</dbReference>
<accession>A0ABQ1KZN6</accession>
<protein>
    <submittedName>
        <fullName evidence="1">Asp/Glu/hydantoin racemase</fullName>
    </submittedName>
</protein>